<keyword evidence="1" id="KW-0472">Membrane</keyword>
<dbReference type="Proteomes" id="UP001477443">
    <property type="component" value="Chromosome"/>
</dbReference>
<evidence type="ECO:0000313" key="2">
    <source>
        <dbReference type="EMBL" id="WXL28742.1"/>
    </source>
</evidence>
<dbReference type="RefSeq" id="WP_338822283.1">
    <property type="nucleotide sequence ID" value="NZ_CP148067.1"/>
</dbReference>
<keyword evidence="1" id="KW-0812">Transmembrane</keyword>
<keyword evidence="3" id="KW-1185">Reference proteome</keyword>
<evidence type="ECO:0000313" key="3">
    <source>
        <dbReference type="Proteomes" id="UP001477443"/>
    </source>
</evidence>
<reference evidence="2" key="1">
    <citation type="submission" date="2024-03" db="EMBL/GenBank/DDBJ databases">
        <title>Complete genome sequence of Mycoplasma felifaucium Z921 isolated from the trachea of a cheetah.</title>
        <authorList>
            <person name="Spergser J."/>
        </authorList>
    </citation>
    <scope>NUCLEOTIDE SEQUENCE [LARGE SCALE GENOMIC DNA]</scope>
    <source>
        <strain evidence="2">Z921</strain>
    </source>
</reference>
<gene>
    <name evidence="2" type="ORF">WG617_01775</name>
</gene>
<protein>
    <submittedName>
        <fullName evidence="2">Uncharacterized protein</fullName>
    </submittedName>
</protein>
<name>A0ABZ2RP27_9BACT</name>
<proteinExistence type="predicted"/>
<dbReference type="EMBL" id="CP148067">
    <property type="protein sequence ID" value="WXL28742.1"/>
    <property type="molecule type" value="Genomic_DNA"/>
</dbReference>
<accession>A0ABZ2RP27</accession>
<keyword evidence="1" id="KW-1133">Transmembrane helix</keyword>
<feature type="transmembrane region" description="Helical" evidence="1">
    <location>
        <begin position="12"/>
        <end position="31"/>
    </location>
</feature>
<evidence type="ECO:0000256" key="1">
    <source>
        <dbReference type="SAM" id="Phobius"/>
    </source>
</evidence>
<organism evidence="2 3">
    <name type="scientific">Mycoplasmopsis felifaucium</name>
    <dbReference type="NCBI Taxonomy" id="35768"/>
    <lineage>
        <taxon>Bacteria</taxon>
        <taxon>Bacillati</taxon>
        <taxon>Mycoplasmatota</taxon>
        <taxon>Mycoplasmoidales</taxon>
        <taxon>Metamycoplasmataceae</taxon>
        <taxon>Mycoplasmopsis</taxon>
    </lineage>
</organism>
<sequence>MTSKKLKKISSLIIGISGTVVAGSTVLISSITPKKVYEKPLDNNALPNINENKLSDEQKAKIDSLANRVNSLIAVEGENPELGDLKGKLEDSLNNLKDLVKNTDDLTSDIINERITNLQNLYIEAYEKTHKQIDAWHTAVARLTQTILRANKIKNKLNPSTYTELKTNFNKIVDESQNKIYDVDTSITTLNNVNKKLNEFIDKAIEELKNQNYSEDYQQIHNDFIESRDSVQEELKKVENVPNYSDLKFIYLAALADAKAINDYSEYESLVDVTAKLEAAKLNAENWEKEVKYVIHGSKTAHGAFDRFINWLTDNYNNLFGPNSNLSRYNFDSDVIRRSDFLIFNELKNKIQKIVDEYPKNFEKAVGIKGMKKVEKNTINLINTTFNSVFNPIRDMIYDYQINQWHLYNTYKNASDEIKRIYNWSGIESELEQAKLANNVDDFKTHFTKYKDKLSLLKNAEKAVTFLKNNNNIDFHHIDLNNDSNIFNNTIRDVLNKTEYSNILTSLKKQMNSISDILSDNNGEAVNDLYASYYDNLIKLFDTFHKSIGNHIFMQTTLIRDFSSQVLWFLKFNKYFTLSNDIENIKNKFLKYENDLLPKDASNWGVPIGGIDSHGHPAKINLAFLNFGDLWTKNQLLGYYPKTFNSESEENRYRALVWNSFFTIGDTEYWSKLFDVVKDSFDLWDSVNLNTEYIINTLNPFMEALQKVTNDYIKIIEFTNINCKILIEIDFLLRYYASNLPKEYSELLHTLNDMKYMKDKYGNINSSISISDLGEKILNWWHSKDNKSKLLYYLLHRSTNEELNTILKINFLTSILEDNISNNETIESKIKANSIYKTLKDVDYTAIIKELKDYINSLN</sequence>